<dbReference type="GO" id="GO:0030246">
    <property type="term" value="F:carbohydrate binding"/>
    <property type="evidence" value="ECO:0007669"/>
    <property type="project" value="InterPro"/>
</dbReference>
<feature type="domain" description="Glucodextranase N-terminal" evidence="3">
    <location>
        <begin position="20"/>
        <end position="294"/>
    </location>
</feature>
<reference evidence="4 5" key="1">
    <citation type="submission" date="2022-09" db="EMBL/GenBank/DDBJ databases">
        <title>Enrichment on poylsaccharides allowed isolation of novel metabolic and taxonomic groups of Haloarchaea.</title>
        <authorList>
            <person name="Sorokin D.Y."/>
            <person name="Elcheninov A.G."/>
            <person name="Khizhniak T.V."/>
            <person name="Kolganova T.V."/>
            <person name="Kublanov I.V."/>
        </authorList>
    </citation>
    <scope>NUCLEOTIDE SEQUENCE [LARGE SCALE GENOMIC DNA]</scope>
    <source>
        <strain evidence="4 5">AArc-curdl1</strain>
    </source>
</reference>
<dbReference type="GO" id="GO:0005975">
    <property type="term" value="P:carbohydrate metabolic process"/>
    <property type="evidence" value="ECO:0007669"/>
    <property type="project" value="InterPro"/>
</dbReference>
<evidence type="ECO:0000313" key="4">
    <source>
        <dbReference type="EMBL" id="MCU4750402.1"/>
    </source>
</evidence>
<organism evidence="4 5">
    <name type="scientific">Natronosalvus hydrolyticus</name>
    <dbReference type="NCBI Taxonomy" id="2979988"/>
    <lineage>
        <taxon>Archaea</taxon>
        <taxon>Methanobacteriati</taxon>
        <taxon>Methanobacteriota</taxon>
        <taxon>Stenosarchaea group</taxon>
        <taxon>Halobacteria</taxon>
        <taxon>Halobacteriales</taxon>
        <taxon>Natrialbaceae</taxon>
        <taxon>Natronosalvus</taxon>
    </lineage>
</organism>
<dbReference type="InterPro" id="IPR014718">
    <property type="entry name" value="GH-type_carb-bd"/>
</dbReference>
<dbReference type="PANTHER" id="PTHR31616">
    <property type="entry name" value="TREHALASE"/>
    <property type="match status" value="1"/>
</dbReference>
<dbReference type="Pfam" id="PF09137">
    <property type="entry name" value="Glucodextran_N"/>
    <property type="match status" value="1"/>
</dbReference>
<dbReference type="PANTHER" id="PTHR31616:SF0">
    <property type="entry name" value="GLUCAN 1,4-ALPHA-GLUCOSIDASE"/>
    <property type="match status" value="1"/>
</dbReference>
<dbReference type="InterPro" id="IPR011613">
    <property type="entry name" value="GH15-like"/>
</dbReference>
<gene>
    <name evidence="4" type="ORF">OB919_00155</name>
</gene>
<dbReference type="GO" id="GO:0004553">
    <property type="term" value="F:hydrolase activity, hydrolyzing O-glycosyl compounds"/>
    <property type="evidence" value="ECO:0007669"/>
    <property type="project" value="UniProtKB-ARBA"/>
</dbReference>
<comment type="caution">
    <text evidence="4">The sequence shown here is derived from an EMBL/GenBank/DDBJ whole genome shotgun (WGS) entry which is preliminary data.</text>
</comment>
<dbReference type="SUPFAM" id="SSF74650">
    <property type="entry name" value="Galactose mutarotase-like"/>
    <property type="match status" value="1"/>
</dbReference>
<dbReference type="InterPro" id="IPR008928">
    <property type="entry name" value="6-hairpin_glycosidase_sf"/>
</dbReference>
<dbReference type="Pfam" id="PF00723">
    <property type="entry name" value="Glyco_hydro_15"/>
    <property type="match status" value="1"/>
</dbReference>
<sequence>MTTHEPTFESERSDRFPAVNWASGELYGVATTCDFDDPQSSVWVTMTDGAIVQTRFPRVDVMNLRTLSFVVTDGDGYVRRTDRPTQRHDDSLERTVSLTTENALAYEHRFEETAEDHDWTLTVETVPDPATDSFCCGLEFEAKAAYDVYVVGQPAPASRAAHTDAQCVTTDGKDGLAVFDTGKGETVIHDEVGETYEIALALEAADGFDWTGITEDGAVGTEPLEGDDVCEHAMGVVSISGRVATDVCDFETTVAVGFATDRDVDLARAKARETLERPFDSVRASYVDSWQGYLESIAVPESVRADHDLRVQYDVAAMVLKAVEDKSFAGAGLASPSVPWGTGVDAVEADDYGYNFVWSRDLYQVATAFDAMGDAQSAIDATEYLFQSQLEDDGFLPQNTFLEGTVRWDGEQLDNISYPLVMAAQIAERHGYDLEKASYGYEEIRRIADYIVRSGPASEQERWEEEAGYSPSTIAAEIAGLVCAAEFATSVGEDADARRYLAVADDWARGVERWCVTETGAHEHTNTPYYVRVSADGRPDEPTERTLANGGPTLDERAILDAGFLELVRLGIKPWNDPTIRRSLAEVDETIRVDTPHGPAWYRYNGDGYGEQTAADPDGNGAPWSLTHAGKGRLWPIFTGERGEYELLVNDAPEVVDDAPEDEIRARGEALEPEDLLETMAQFANSGRMLPEQVWDETTPTAFDWEFGSGTAAATPLAWSCAQYVRLAHSIDAGEPVETPAVVKEFFVGRDDEREVNGPTLADVALENGILEGRTDGEYVLVQTDSNEAPLETAVNETGRFSLGVPEEVDRLRIVALEAGATLWDLRTATIVLD</sequence>
<evidence type="ECO:0000259" key="2">
    <source>
        <dbReference type="Pfam" id="PF00723"/>
    </source>
</evidence>
<feature type="domain" description="GH15-like" evidence="2">
    <location>
        <begin position="387"/>
        <end position="728"/>
    </location>
</feature>
<keyword evidence="4" id="KW-0378">Hydrolase</keyword>
<proteinExistence type="inferred from homology"/>
<dbReference type="SUPFAM" id="SSF48208">
    <property type="entry name" value="Six-hairpin glycosidases"/>
    <property type="match status" value="1"/>
</dbReference>
<dbReference type="Proteomes" id="UP001321047">
    <property type="component" value="Unassembled WGS sequence"/>
</dbReference>
<comment type="similarity">
    <text evidence="1">Belongs to the glycosyl hydrolase 15 family.</text>
</comment>
<dbReference type="InterPro" id="IPR011013">
    <property type="entry name" value="Gal_mutarotase_sf_dom"/>
</dbReference>
<evidence type="ECO:0000256" key="1">
    <source>
        <dbReference type="ARBA" id="ARBA00006188"/>
    </source>
</evidence>
<dbReference type="AlphaFoldDB" id="A0AAP3E551"/>
<dbReference type="InterPro" id="IPR012341">
    <property type="entry name" value="6hp_glycosidase-like_sf"/>
</dbReference>
<dbReference type="Gene3D" id="1.50.10.10">
    <property type="match status" value="1"/>
</dbReference>
<accession>A0AAP3E551</accession>
<evidence type="ECO:0000313" key="5">
    <source>
        <dbReference type="Proteomes" id="UP001321047"/>
    </source>
</evidence>
<dbReference type="InterPro" id="IPR015220">
    <property type="entry name" value="Glucodextranase_N"/>
</dbReference>
<protein>
    <submittedName>
        <fullName evidence="4">Glycoside hydrolase family 15 protein</fullName>
    </submittedName>
</protein>
<dbReference type="Gene3D" id="2.70.98.10">
    <property type="match status" value="1"/>
</dbReference>
<name>A0AAP3E551_9EURY</name>
<evidence type="ECO:0000259" key="3">
    <source>
        <dbReference type="Pfam" id="PF09137"/>
    </source>
</evidence>
<dbReference type="RefSeq" id="WP_342805152.1">
    <property type="nucleotide sequence ID" value="NZ_JAOPJZ010000001.1"/>
</dbReference>
<dbReference type="EMBL" id="JAOPJZ010000001">
    <property type="protein sequence ID" value="MCU4750402.1"/>
    <property type="molecule type" value="Genomic_DNA"/>
</dbReference>
<keyword evidence="5" id="KW-1185">Reference proteome</keyword>